<dbReference type="Pfam" id="PF12697">
    <property type="entry name" value="Abhydrolase_6"/>
    <property type="match status" value="1"/>
</dbReference>
<protein>
    <submittedName>
        <fullName evidence="2">Alpha/beta fold hydrolase</fullName>
    </submittedName>
</protein>
<dbReference type="InterPro" id="IPR029058">
    <property type="entry name" value="AB_hydrolase_fold"/>
</dbReference>
<dbReference type="Gene3D" id="3.40.50.1820">
    <property type="entry name" value="alpha/beta hydrolase"/>
    <property type="match status" value="1"/>
</dbReference>
<reference evidence="2 3" key="1">
    <citation type="journal article" date="2022" name="Res Sq">
        <title>Evolution of multicellular longitudinally dividing oral cavity symbionts (Neisseriaceae).</title>
        <authorList>
            <person name="Nyongesa S."/>
            <person name="Weber P."/>
            <person name="Bernet E."/>
            <person name="Pullido F."/>
            <person name="Nieckarz M."/>
            <person name="Delaby M."/>
            <person name="Nieves C."/>
            <person name="Viehboeck T."/>
            <person name="Krause N."/>
            <person name="Rivera-Millot A."/>
            <person name="Nakamura A."/>
            <person name="Vischer N."/>
            <person name="VanNieuwenhze M."/>
            <person name="Brun Y."/>
            <person name="Cava F."/>
            <person name="Bulgheresi S."/>
            <person name="Veyrier F."/>
        </authorList>
    </citation>
    <scope>NUCLEOTIDE SEQUENCE [LARGE SCALE GENOMIC DNA]</scope>
    <source>
        <strain evidence="2 3">SN4</strain>
    </source>
</reference>
<dbReference type="RefSeq" id="WP_058356583.1">
    <property type="nucleotide sequence ID" value="NZ_CABKVG010000009.1"/>
</dbReference>
<dbReference type="GO" id="GO:0016787">
    <property type="term" value="F:hydrolase activity"/>
    <property type="evidence" value="ECO:0007669"/>
    <property type="project" value="UniProtKB-KW"/>
</dbReference>
<dbReference type="PANTHER" id="PTHR43194:SF2">
    <property type="entry name" value="PEROXISOMAL MEMBRANE PROTEIN LPX1"/>
    <property type="match status" value="1"/>
</dbReference>
<dbReference type="SUPFAM" id="SSF53474">
    <property type="entry name" value="alpha/beta-Hydrolases"/>
    <property type="match status" value="1"/>
</dbReference>
<dbReference type="InterPro" id="IPR050228">
    <property type="entry name" value="Carboxylesterase_BioH"/>
</dbReference>
<name>A0ABY4E0X9_9NEIS</name>
<feature type="domain" description="AB hydrolase-1" evidence="1">
    <location>
        <begin position="8"/>
        <end position="230"/>
    </location>
</feature>
<dbReference type="PANTHER" id="PTHR43194">
    <property type="entry name" value="HYDROLASE ALPHA/BETA FOLD FAMILY"/>
    <property type="match status" value="1"/>
</dbReference>
<keyword evidence="2" id="KW-0378">Hydrolase</keyword>
<evidence type="ECO:0000259" key="1">
    <source>
        <dbReference type="Pfam" id="PF12697"/>
    </source>
</evidence>
<evidence type="ECO:0000313" key="3">
    <source>
        <dbReference type="Proteomes" id="UP000832011"/>
    </source>
</evidence>
<dbReference type="InterPro" id="IPR000073">
    <property type="entry name" value="AB_hydrolase_1"/>
</dbReference>
<sequence>MKNTVLILPGFGLGTYPVLALQAALNDLAYSTCMLPLPEHADLDAYVSSICQQYALCSDSVVIGWSLGGQIATMLAAHAQCRLVTLASNPCFCADDTWSYGMAADVFARFCEQQQQQPRQNLQQFAALAGLHDAHPDSRQHLKRLKAQLTLDDKTINATHLRHLHWLQTLDTRALLSTLSVPQLHVFGANDALIPESMPAQLHLSAQAQHHVVAGASHLLPLTHSHTCAQVIDAWLNSLS</sequence>
<dbReference type="Proteomes" id="UP000832011">
    <property type="component" value="Chromosome"/>
</dbReference>
<dbReference type="EMBL" id="CP091511">
    <property type="protein sequence ID" value="UOO87978.1"/>
    <property type="molecule type" value="Genomic_DNA"/>
</dbReference>
<keyword evidence="3" id="KW-1185">Reference proteome</keyword>
<evidence type="ECO:0000313" key="2">
    <source>
        <dbReference type="EMBL" id="UOO87978.1"/>
    </source>
</evidence>
<accession>A0ABY4E0X9</accession>
<organism evidence="2 3">
    <name type="scientific">Vitreoscilla massiliensis</name>
    <dbReference type="NCBI Taxonomy" id="1689272"/>
    <lineage>
        <taxon>Bacteria</taxon>
        <taxon>Pseudomonadati</taxon>
        <taxon>Pseudomonadota</taxon>
        <taxon>Betaproteobacteria</taxon>
        <taxon>Neisseriales</taxon>
        <taxon>Neisseriaceae</taxon>
        <taxon>Vitreoscilla</taxon>
    </lineage>
</organism>
<gene>
    <name evidence="2" type="ORF">LVJ82_10785</name>
</gene>
<proteinExistence type="predicted"/>